<organism evidence="1 2">
    <name type="scientific">Schaalia turicensis</name>
    <dbReference type="NCBI Taxonomy" id="131111"/>
    <lineage>
        <taxon>Bacteria</taxon>
        <taxon>Bacillati</taxon>
        <taxon>Actinomycetota</taxon>
        <taxon>Actinomycetes</taxon>
        <taxon>Actinomycetales</taxon>
        <taxon>Actinomycetaceae</taxon>
        <taxon>Schaalia</taxon>
    </lineage>
</organism>
<dbReference type="EMBL" id="PKKJ01000008">
    <property type="protein sequence ID" value="PKY65979.1"/>
    <property type="molecule type" value="Genomic_DNA"/>
</dbReference>
<evidence type="ECO:0000313" key="2">
    <source>
        <dbReference type="Proteomes" id="UP000234545"/>
    </source>
</evidence>
<proteinExistence type="predicted"/>
<dbReference type="AlphaFoldDB" id="A0A2I1I4F4"/>
<reference evidence="1 2" key="1">
    <citation type="submission" date="2017-12" db="EMBL/GenBank/DDBJ databases">
        <title>Phylogenetic diversity of female urinary microbiome.</title>
        <authorList>
            <person name="Thomas-White K."/>
            <person name="Wolfe A.J."/>
        </authorList>
    </citation>
    <scope>NUCLEOTIDE SEQUENCE [LARGE SCALE GENOMIC DNA]</scope>
    <source>
        <strain evidence="1 2">UMB0250</strain>
    </source>
</reference>
<sequence>MVQSYFCFCLSVLRWLVVVPGAGARDGRESGPGCGNGRECGLRLDSAGLDNTGLGGEGSGDSSDKSAIVALALPAWKKAIQKSLESRVTPAERKKLLRKVRAGLPKGK</sequence>
<protein>
    <submittedName>
        <fullName evidence="1">Uncharacterized protein</fullName>
    </submittedName>
</protein>
<evidence type="ECO:0000313" key="1">
    <source>
        <dbReference type="EMBL" id="PKY65979.1"/>
    </source>
</evidence>
<accession>A0A2I1I4F4</accession>
<name>A0A2I1I4F4_9ACTO</name>
<dbReference type="Proteomes" id="UP000234545">
    <property type="component" value="Unassembled WGS sequence"/>
</dbReference>
<comment type="caution">
    <text evidence="1">The sequence shown here is derived from an EMBL/GenBank/DDBJ whole genome shotgun (WGS) entry which is preliminary data.</text>
</comment>
<gene>
    <name evidence="1" type="ORF">CYJ25_06470</name>
</gene>